<dbReference type="Gene3D" id="3.40.50.720">
    <property type="entry name" value="NAD(P)-binding Rossmann-like Domain"/>
    <property type="match status" value="1"/>
</dbReference>
<keyword evidence="9" id="KW-1185">Reference proteome</keyword>
<keyword evidence="4 6" id="KW-0862">Zinc</keyword>
<gene>
    <name evidence="8" type="ORF">MLD63_17000</name>
</gene>
<dbReference type="PROSITE" id="PS00059">
    <property type="entry name" value="ADH_ZINC"/>
    <property type="match status" value="1"/>
</dbReference>
<evidence type="ECO:0000313" key="9">
    <source>
        <dbReference type="Proteomes" id="UP001203945"/>
    </source>
</evidence>
<dbReference type="SUPFAM" id="SSF50129">
    <property type="entry name" value="GroES-like"/>
    <property type="match status" value="1"/>
</dbReference>
<dbReference type="SMART" id="SM00829">
    <property type="entry name" value="PKS_ER"/>
    <property type="match status" value="1"/>
</dbReference>
<dbReference type="PANTHER" id="PTHR43161:SF9">
    <property type="entry name" value="SORBITOL DEHYDROGENASE"/>
    <property type="match status" value="1"/>
</dbReference>
<dbReference type="InterPro" id="IPR011032">
    <property type="entry name" value="GroES-like_sf"/>
</dbReference>
<evidence type="ECO:0000256" key="6">
    <source>
        <dbReference type="RuleBase" id="RU361277"/>
    </source>
</evidence>
<dbReference type="Pfam" id="PF00107">
    <property type="entry name" value="ADH_zinc_N"/>
    <property type="match status" value="1"/>
</dbReference>
<dbReference type="InterPro" id="IPR002328">
    <property type="entry name" value="ADH_Zn_CS"/>
</dbReference>
<proteinExistence type="inferred from homology"/>
<comment type="cofactor">
    <cofactor evidence="1 6">
        <name>Zn(2+)</name>
        <dbReference type="ChEBI" id="CHEBI:29105"/>
    </cofactor>
</comment>
<evidence type="ECO:0000256" key="2">
    <source>
        <dbReference type="ARBA" id="ARBA00008072"/>
    </source>
</evidence>
<evidence type="ECO:0000256" key="4">
    <source>
        <dbReference type="ARBA" id="ARBA00022833"/>
    </source>
</evidence>
<dbReference type="PANTHER" id="PTHR43161">
    <property type="entry name" value="SORBITOL DEHYDROGENASE"/>
    <property type="match status" value="1"/>
</dbReference>
<dbReference type="InterPro" id="IPR020843">
    <property type="entry name" value="ER"/>
</dbReference>
<organism evidence="8 9">
    <name type="scientific">Paracoccus albicereus</name>
    <dbReference type="NCBI Taxonomy" id="2922394"/>
    <lineage>
        <taxon>Bacteria</taxon>
        <taxon>Pseudomonadati</taxon>
        <taxon>Pseudomonadota</taxon>
        <taxon>Alphaproteobacteria</taxon>
        <taxon>Rhodobacterales</taxon>
        <taxon>Paracoccaceae</taxon>
        <taxon>Paracoccus</taxon>
    </lineage>
</organism>
<name>A0ABT1MUU1_9RHOB</name>
<keyword evidence="3 6" id="KW-0479">Metal-binding</keyword>
<dbReference type="CDD" id="cd08232">
    <property type="entry name" value="idonate-5-DH"/>
    <property type="match status" value="1"/>
</dbReference>
<accession>A0ABT1MUU1</accession>
<reference evidence="8 9" key="1">
    <citation type="submission" date="2022-03" db="EMBL/GenBank/DDBJ databases">
        <authorList>
            <person name="He Y."/>
        </authorList>
    </citation>
    <scope>NUCLEOTIDE SEQUENCE [LARGE SCALE GENOMIC DNA]</scope>
    <source>
        <strain evidence="8 9">TK19116</strain>
    </source>
</reference>
<dbReference type="InterPro" id="IPR013154">
    <property type="entry name" value="ADH-like_N"/>
</dbReference>
<evidence type="ECO:0000313" key="8">
    <source>
        <dbReference type="EMBL" id="MCQ0972119.1"/>
    </source>
</evidence>
<sequence length="351" mass="37264">MTTDDIRVCRLHEQGDLRIETLRATPPGPGQVSVAIGAGGICGSDLHYWHHGGIGTIRVREPIILGHEAAGYVVALGEGVSDLAEGDLVAVNPSHPCGECKFCRGDLPNQCLQMRFLGSAMYLPHAQGLFRDRVTIGAAQCHRLPGDVSVAEAACAEPLAVCLHAARLAGPLAGQRVLVTGAGPIGAFVTAIARAEGAAEIVTTDLQDLPLDVARRMGAHRTVNVGADPTGLDEWKRDKGQFDIVFECSAAAPAINQALECLRPRGRLIQIGSGGPTPLSLNQIVGKEIQFHGSFRFDVEFAEAVEAIGTRRIDVRPAITGDWPMDEAEAAFAAAADRTRSVKVHLRFDGR</sequence>
<dbReference type="SUPFAM" id="SSF51735">
    <property type="entry name" value="NAD(P)-binding Rossmann-fold domains"/>
    <property type="match status" value="1"/>
</dbReference>
<protein>
    <submittedName>
        <fullName evidence="8">L-idonate 5-dehydrogenase</fullName>
    </submittedName>
</protein>
<evidence type="ECO:0000259" key="7">
    <source>
        <dbReference type="SMART" id="SM00829"/>
    </source>
</evidence>
<dbReference type="InterPro" id="IPR036291">
    <property type="entry name" value="NAD(P)-bd_dom_sf"/>
</dbReference>
<dbReference type="EMBL" id="JAKZEU010000008">
    <property type="protein sequence ID" value="MCQ0972119.1"/>
    <property type="molecule type" value="Genomic_DNA"/>
</dbReference>
<dbReference type="Gene3D" id="3.90.180.10">
    <property type="entry name" value="Medium-chain alcohol dehydrogenases, catalytic domain"/>
    <property type="match status" value="1"/>
</dbReference>
<comment type="similarity">
    <text evidence="2 6">Belongs to the zinc-containing alcohol dehydrogenase family.</text>
</comment>
<keyword evidence="5" id="KW-0560">Oxidoreductase</keyword>
<evidence type="ECO:0000256" key="1">
    <source>
        <dbReference type="ARBA" id="ARBA00001947"/>
    </source>
</evidence>
<evidence type="ECO:0000256" key="5">
    <source>
        <dbReference type="ARBA" id="ARBA00023002"/>
    </source>
</evidence>
<comment type="caution">
    <text evidence="8">The sequence shown here is derived from an EMBL/GenBank/DDBJ whole genome shotgun (WGS) entry which is preliminary data.</text>
</comment>
<dbReference type="RefSeq" id="WP_255331115.1">
    <property type="nucleotide sequence ID" value="NZ_JAKZEU010000008.1"/>
</dbReference>
<dbReference type="Pfam" id="PF08240">
    <property type="entry name" value="ADH_N"/>
    <property type="match status" value="1"/>
</dbReference>
<dbReference type="InterPro" id="IPR013149">
    <property type="entry name" value="ADH-like_C"/>
</dbReference>
<dbReference type="Proteomes" id="UP001203945">
    <property type="component" value="Unassembled WGS sequence"/>
</dbReference>
<feature type="domain" description="Enoyl reductase (ER)" evidence="7">
    <location>
        <begin position="15"/>
        <end position="346"/>
    </location>
</feature>
<evidence type="ECO:0000256" key="3">
    <source>
        <dbReference type="ARBA" id="ARBA00022723"/>
    </source>
</evidence>